<dbReference type="Proteomes" id="UP000838878">
    <property type="component" value="Chromosome 8"/>
</dbReference>
<evidence type="ECO:0000313" key="3">
    <source>
        <dbReference type="Proteomes" id="UP000838878"/>
    </source>
</evidence>
<dbReference type="OrthoDB" id="7491930at2759"/>
<feature type="region of interest" description="Disordered" evidence="1">
    <location>
        <begin position="1"/>
        <end position="48"/>
    </location>
</feature>
<accession>A0A8J9VUH3</accession>
<keyword evidence="3" id="KW-1185">Reference proteome</keyword>
<feature type="non-terminal residue" evidence="2">
    <location>
        <position position="195"/>
    </location>
</feature>
<proteinExistence type="predicted"/>
<name>A0A8J9VUH3_9NEOP</name>
<feature type="compositionally biased region" description="Polar residues" evidence="1">
    <location>
        <begin position="11"/>
        <end position="42"/>
    </location>
</feature>
<evidence type="ECO:0000256" key="1">
    <source>
        <dbReference type="SAM" id="MobiDB-lite"/>
    </source>
</evidence>
<protein>
    <submittedName>
        <fullName evidence="2">Uncharacterized protein</fullName>
    </submittedName>
</protein>
<organism evidence="2 3">
    <name type="scientific">Brenthis ino</name>
    <name type="common">lesser marbled fritillary</name>
    <dbReference type="NCBI Taxonomy" id="405034"/>
    <lineage>
        <taxon>Eukaryota</taxon>
        <taxon>Metazoa</taxon>
        <taxon>Ecdysozoa</taxon>
        <taxon>Arthropoda</taxon>
        <taxon>Hexapoda</taxon>
        <taxon>Insecta</taxon>
        <taxon>Pterygota</taxon>
        <taxon>Neoptera</taxon>
        <taxon>Endopterygota</taxon>
        <taxon>Lepidoptera</taxon>
        <taxon>Glossata</taxon>
        <taxon>Ditrysia</taxon>
        <taxon>Papilionoidea</taxon>
        <taxon>Nymphalidae</taxon>
        <taxon>Heliconiinae</taxon>
        <taxon>Argynnini</taxon>
        <taxon>Brenthis</taxon>
    </lineage>
</organism>
<evidence type="ECO:0000313" key="2">
    <source>
        <dbReference type="EMBL" id="CAH0730328.1"/>
    </source>
</evidence>
<gene>
    <name evidence="2" type="ORF">BINO364_LOCUS15323</name>
</gene>
<dbReference type="AlphaFoldDB" id="A0A8J9VUH3"/>
<sequence>MQPVRAYGGIVQQSSPKGQRNVQQKRTIQSGRTRENSLQNSRDNAKPYDLEAARIHRAATRTRPLQSTEWNGHIEMTDECNLGLALFQVNTRNFVNKEIHMKFKDGIRSKRVEIHRVLDYSRVETYLFRKSHCVTIPDLMLKYMGDQGVEQYLSEYTLISQLLDKINRIDSVRDRWIPTFSPPVRSLGHILNQEL</sequence>
<reference evidence="2" key="1">
    <citation type="submission" date="2021-12" db="EMBL/GenBank/DDBJ databases">
        <authorList>
            <person name="Martin H S."/>
        </authorList>
    </citation>
    <scope>NUCLEOTIDE SEQUENCE</scope>
</reference>
<dbReference type="EMBL" id="OV170228">
    <property type="protein sequence ID" value="CAH0730328.1"/>
    <property type="molecule type" value="Genomic_DNA"/>
</dbReference>